<evidence type="ECO:0000313" key="3">
    <source>
        <dbReference type="Proteomes" id="UP001642464"/>
    </source>
</evidence>
<accession>A0ABP0QD02</accession>
<sequence>QSSVGKDEEHFLGMWKSNFLESLVALHARENNLKKPLATRLDGGTSIIYIPPPPDEGCGSTDRGKHSLHVVSWKSTEQKTGWVVDLDSEWLLIPVVHVGPKRFARDFSDAEVIVCQTGVTWTRAKRKGIHAEKNELPSQWKRIWQIWSAAVDVSNMQELSRIEPVDELE</sequence>
<feature type="non-terminal residue" evidence="2">
    <location>
        <position position="169"/>
    </location>
</feature>
<dbReference type="EMBL" id="CAXAMM010039342">
    <property type="protein sequence ID" value="CAK9085759.1"/>
    <property type="molecule type" value="Genomic_DNA"/>
</dbReference>
<organism evidence="2 3">
    <name type="scientific">Durusdinium trenchii</name>
    <dbReference type="NCBI Taxonomy" id="1381693"/>
    <lineage>
        <taxon>Eukaryota</taxon>
        <taxon>Sar</taxon>
        <taxon>Alveolata</taxon>
        <taxon>Dinophyceae</taxon>
        <taxon>Suessiales</taxon>
        <taxon>Symbiodiniaceae</taxon>
        <taxon>Durusdinium</taxon>
    </lineage>
</organism>
<feature type="non-terminal residue" evidence="2">
    <location>
        <position position="1"/>
    </location>
</feature>
<comment type="caution">
    <text evidence="2">The sequence shown here is derived from an EMBL/GenBank/DDBJ whole genome shotgun (WGS) entry which is preliminary data.</text>
</comment>
<gene>
    <name evidence="1" type="ORF">SCF082_LOCUS40610</name>
    <name evidence="2" type="ORF">SCF082_LOCUS40611</name>
</gene>
<dbReference type="EMBL" id="CAXAMM010039343">
    <property type="protein sequence ID" value="CAK9085760.1"/>
    <property type="molecule type" value="Genomic_DNA"/>
</dbReference>
<dbReference type="Proteomes" id="UP001642464">
    <property type="component" value="Unassembled WGS sequence"/>
</dbReference>
<keyword evidence="3" id="KW-1185">Reference proteome</keyword>
<name>A0ABP0QD02_9DINO</name>
<evidence type="ECO:0000313" key="1">
    <source>
        <dbReference type="EMBL" id="CAK9085759.1"/>
    </source>
</evidence>
<proteinExistence type="predicted"/>
<reference evidence="2 3" key="1">
    <citation type="submission" date="2024-02" db="EMBL/GenBank/DDBJ databases">
        <authorList>
            <person name="Chen Y."/>
            <person name="Shah S."/>
            <person name="Dougan E. K."/>
            <person name="Thang M."/>
            <person name="Chan C."/>
        </authorList>
    </citation>
    <scope>NUCLEOTIDE SEQUENCE [LARGE SCALE GENOMIC DNA]</scope>
</reference>
<protein>
    <submittedName>
        <fullName evidence="2">Uncharacterized protein</fullName>
    </submittedName>
</protein>
<evidence type="ECO:0000313" key="2">
    <source>
        <dbReference type="EMBL" id="CAK9085760.1"/>
    </source>
</evidence>